<reference evidence="1 2" key="1">
    <citation type="journal article" date="2013" name="Curr. Biol.">
        <title>The Genome of the Foraminiferan Reticulomyxa filosa.</title>
        <authorList>
            <person name="Glockner G."/>
            <person name="Hulsmann N."/>
            <person name="Schleicher M."/>
            <person name="Noegel A.A."/>
            <person name="Eichinger L."/>
            <person name="Gallinger C."/>
            <person name="Pawlowski J."/>
            <person name="Sierra R."/>
            <person name="Euteneuer U."/>
            <person name="Pillet L."/>
            <person name="Moustafa A."/>
            <person name="Platzer M."/>
            <person name="Groth M."/>
            <person name="Szafranski K."/>
            <person name="Schliwa M."/>
        </authorList>
    </citation>
    <scope>NUCLEOTIDE SEQUENCE [LARGE SCALE GENOMIC DNA]</scope>
</reference>
<name>X6M2H7_RETFI</name>
<organism evidence="1 2">
    <name type="scientific">Reticulomyxa filosa</name>
    <dbReference type="NCBI Taxonomy" id="46433"/>
    <lineage>
        <taxon>Eukaryota</taxon>
        <taxon>Sar</taxon>
        <taxon>Rhizaria</taxon>
        <taxon>Retaria</taxon>
        <taxon>Foraminifera</taxon>
        <taxon>Monothalamids</taxon>
        <taxon>Reticulomyxidae</taxon>
        <taxon>Reticulomyxa</taxon>
    </lineage>
</organism>
<keyword evidence="2" id="KW-1185">Reference proteome</keyword>
<accession>X6M2H7</accession>
<sequence length="194" mass="23024">MVSIFGYFYTFFLFLFFKQIQQKMIAILRVDICPVPEAAEFVLERSFHNRERTDVKKNEKTHSYLLQHNNKKLKDCIWQGVKKCHFHSESMKLLKCMYNLDIAQRKIEENVNQNKVQQPVKKEGTAVKEWKYWNEHYNDHHRTVISSFTTTVAILIHGSMSSNKVLDIAYSLGDNDQMTKAKPFNLIFHYNHCN</sequence>
<dbReference type="AlphaFoldDB" id="X6M2H7"/>
<gene>
    <name evidence="1" type="ORF">RFI_29303</name>
</gene>
<dbReference type="Proteomes" id="UP000023152">
    <property type="component" value="Unassembled WGS sequence"/>
</dbReference>
<dbReference type="EMBL" id="ASPP01025363">
    <property type="protein sequence ID" value="ETO08089.1"/>
    <property type="molecule type" value="Genomic_DNA"/>
</dbReference>
<evidence type="ECO:0000313" key="2">
    <source>
        <dbReference type="Proteomes" id="UP000023152"/>
    </source>
</evidence>
<evidence type="ECO:0000313" key="1">
    <source>
        <dbReference type="EMBL" id="ETO08089.1"/>
    </source>
</evidence>
<protein>
    <submittedName>
        <fullName evidence="1">Uncharacterized protein</fullName>
    </submittedName>
</protein>
<proteinExistence type="predicted"/>
<comment type="caution">
    <text evidence="1">The sequence shown here is derived from an EMBL/GenBank/DDBJ whole genome shotgun (WGS) entry which is preliminary data.</text>
</comment>